<dbReference type="RefSeq" id="WP_130651005.1">
    <property type="nucleotide sequence ID" value="NZ_BMHA01000002.1"/>
</dbReference>
<sequence>MTTRFLPWTRRGMTGQLTEVDTGGSLPLRATLPVSVRVNGTAATADVATYGPGDVTGLDADTIVRTVPERSAVDVAPDEFVAVEFDEPDLPWMFTPAAAGSDQQLRPWLVLVVVRAGAGVSLGLSARAPLPRMVIEAPAVPDAELPNLTQSWAWAHTQVITGAGDSLTASTLAAAPSAVSRLLCPRRLEPGVRYHAALVPAFDAGVAAGLGVPFTGEVLGPAWTLTGREDRVVLPMYHHWEFTTGPPGDFESLARRLQATSLPEGVGTARMWLGAAHPALPDLAAEDATVGMEGALRAPEPGSGDQLGPRHAGWVTRLIDLVDGPAAAVTGGTLADGEVVAPPVYGSWHAACPTIPASRSGPTWLRELNVDPRHRAAAGLGGEVVRANQEEYVDAAWTQVGEVVEANRLLETSHAMTLVAERLHQRHVAARDAFDGLVLTHAAHGRIRHAGTTLLASLDASTAPAGLETRSFQRLASPRHPKLRAASARAGRTRSRVDNAALDGLSLLPVGKLPPRVSVVPDGLVDTVLAAHLGSFQELLAPEVANPSLLEQLADVSRTLQTRVKELTSSPVSPPRPRRDLGHVGVLDDHHLAALRLTASPTADLLLAVEQLRALVHAAPGRGDERVIGVRKVGDAVQPLALDRFGVVRVEGTRDEVLRIATGRDQPLVDVRDAAAKVRALPDVVAPGDPSSATVDKPLAQAQQVTAFARDLQVVLARSATAVVPLPPPRAELDLEAVGAVVVEATRPTPVAQARVDERLRIGGHRFAQFPGGTRRVDLLRQDRDLAPVMVGPVLDRPLYLDLARLDPGRFLPGAGAIPDDTITLLETNPRFVEAFLVGANHEMNRELLWRRYPTDRRGTPFRRFWDRLDDGDDIAPIHEWDGRRGLGSHSGGDADGNLVLLVRGALLRRFPRTVIYAIAATADKRIDAVAVPRTPVFAGRVEPDITFVGFDFGVAEARAGHGTMFVLQEQPSEPRFGLDGETDDTTDMPPTWSDLAWDHVGVQPGAHLDLERVPSELRADPSRPLATPPSPSAVFGRDAGDMAAITFQRPFRVAVHSSAILDQV</sequence>
<accession>A0A8J3A7A8</accession>
<protein>
    <submittedName>
        <fullName evidence="1">Uncharacterized protein</fullName>
    </submittedName>
</protein>
<dbReference type="AlphaFoldDB" id="A0A8J3A7A8"/>
<reference evidence="1" key="1">
    <citation type="journal article" date="2014" name="Int. J. Syst. Evol. Microbiol.">
        <title>Complete genome sequence of Corynebacterium casei LMG S-19264T (=DSM 44701T), isolated from a smear-ripened cheese.</title>
        <authorList>
            <consortium name="US DOE Joint Genome Institute (JGI-PGF)"/>
            <person name="Walter F."/>
            <person name="Albersmeier A."/>
            <person name="Kalinowski J."/>
            <person name="Ruckert C."/>
        </authorList>
    </citation>
    <scope>NUCLEOTIDE SEQUENCE</scope>
    <source>
        <strain evidence="1">CGMCC 1.14988</strain>
    </source>
</reference>
<dbReference type="EMBL" id="BMHA01000002">
    <property type="protein sequence ID" value="GGI03572.1"/>
    <property type="molecule type" value="Genomic_DNA"/>
</dbReference>
<evidence type="ECO:0000313" key="2">
    <source>
        <dbReference type="Proteomes" id="UP000650511"/>
    </source>
</evidence>
<name>A0A8J3A7A8_9ACTN</name>
<evidence type="ECO:0000313" key="1">
    <source>
        <dbReference type="EMBL" id="GGI03572.1"/>
    </source>
</evidence>
<dbReference type="Proteomes" id="UP000650511">
    <property type="component" value="Unassembled WGS sequence"/>
</dbReference>
<reference evidence="1" key="2">
    <citation type="submission" date="2020-09" db="EMBL/GenBank/DDBJ databases">
        <authorList>
            <person name="Sun Q."/>
            <person name="Zhou Y."/>
        </authorList>
    </citation>
    <scope>NUCLEOTIDE SEQUENCE</scope>
    <source>
        <strain evidence="1">CGMCC 1.14988</strain>
    </source>
</reference>
<keyword evidence="2" id="KW-1185">Reference proteome</keyword>
<organism evidence="1 2">
    <name type="scientific">Egicoccus halophilus</name>
    <dbReference type="NCBI Taxonomy" id="1670830"/>
    <lineage>
        <taxon>Bacteria</taxon>
        <taxon>Bacillati</taxon>
        <taxon>Actinomycetota</taxon>
        <taxon>Nitriliruptoria</taxon>
        <taxon>Egicoccales</taxon>
        <taxon>Egicoccaceae</taxon>
        <taxon>Egicoccus</taxon>
    </lineage>
</organism>
<comment type="caution">
    <text evidence="1">The sequence shown here is derived from an EMBL/GenBank/DDBJ whole genome shotgun (WGS) entry which is preliminary data.</text>
</comment>
<gene>
    <name evidence="1" type="ORF">GCM10011354_04700</name>
</gene>
<proteinExistence type="predicted"/>
<dbReference type="OrthoDB" id="9816502at2"/>